<gene>
    <name evidence="6" type="ORF">ACFPZ3_54345</name>
</gene>
<feature type="domain" description="Peptidase S33 tripeptidyl aminopeptidase-like C-terminal" evidence="5">
    <location>
        <begin position="385"/>
        <end position="485"/>
    </location>
</feature>
<dbReference type="PANTHER" id="PTHR43248">
    <property type="entry name" value="2-SUCCINYL-6-HYDROXY-2,4-CYCLOHEXADIENE-1-CARBOXYLATE SYNTHASE"/>
    <property type="match status" value="1"/>
</dbReference>
<dbReference type="Gene3D" id="3.40.50.1820">
    <property type="entry name" value="alpha/beta hydrolase"/>
    <property type="match status" value="1"/>
</dbReference>
<evidence type="ECO:0000259" key="4">
    <source>
        <dbReference type="Pfam" id="PF00561"/>
    </source>
</evidence>
<proteinExistence type="inferred from homology"/>
<dbReference type="Proteomes" id="UP001596058">
    <property type="component" value="Unassembled WGS sequence"/>
</dbReference>
<protein>
    <submittedName>
        <fullName evidence="6">Alpha/beta hydrolase</fullName>
    </submittedName>
</protein>
<keyword evidence="3 6" id="KW-0378">Hydrolase</keyword>
<name>A0ABW1D4S9_9ACTN</name>
<dbReference type="SUPFAM" id="SSF53474">
    <property type="entry name" value="alpha/beta-Hydrolases"/>
    <property type="match status" value="1"/>
</dbReference>
<evidence type="ECO:0000256" key="1">
    <source>
        <dbReference type="ARBA" id="ARBA00010088"/>
    </source>
</evidence>
<dbReference type="InterPro" id="IPR013595">
    <property type="entry name" value="Pept_S33_TAP-like_C"/>
</dbReference>
<accession>A0ABW1D4S9</accession>
<dbReference type="InterPro" id="IPR029058">
    <property type="entry name" value="AB_hydrolase_fold"/>
</dbReference>
<evidence type="ECO:0000313" key="7">
    <source>
        <dbReference type="Proteomes" id="UP001596058"/>
    </source>
</evidence>
<dbReference type="Pfam" id="PF08386">
    <property type="entry name" value="Abhydrolase_4"/>
    <property type="match status" value="1"/>
</dbReference>
<evidence type="ECO:0000259" key="5">
    <source>
        <dbReference type="Pfam" id="PF08386"/>
    </source>
</evidence>
<comment type="similarity">
    <text evidence="1">Belongs to the peptidase S33 family.</text>
</comment>
<comment type="caution">
    <text evidence="6">The sequence shown here is derived from an EMBL/GenBank/DDBJ whole genome shotgun (WGS) entry which is preliminary data.</text>
</comment>
<organism evidence="6 7">
    <name type="scientific">Nonomuraea insulae</name>
    <dbReference type="NCBI Taxonomy" id="1616787"/>
    <lineage>
        <taxon>Bacteria</taxon>
        <taxon>Bacillati</taxon>
        <taxon>Actinomycetota</taxon>
        <taxon>Actinomycetes</taxon>
        <taxon>Streptosporangiales</taxon>
        <taxon>Streptosporangiaceae</taxon>
        <taxon>Nonomuraea</taxon>
    </lineage>
</organism>
<evidence type="ECO:0000256" key="3">
    <source>
        <dbReference type="ARBA" id="ARBA00022801"/>
    </source>
</evidence>
<reference evidence="7" key="1">
    <citation type="journal article" date="2019" name="Int. J. Syst. Evol. Microbiol.">
        <title>The Global Catalogue of Microorganisms (GCM) 10K type strain sequencing project: providing services to taxonomists for standard genome sequencing and annotation.</title>
        <authorList>
            <consortium name="The Broad Institute Genomics Platform"/>
            <consortium name="The Broad Institute Genome Sequencing Center for Infectious Disease"/>
            <person name="Wu L."/>
            <person name="Ma J."/>
        </authorList>
    </citation>
    <scope>NUCLEOTIDE SEQUENCE [LARGE SCALE GENOMIC DNA]</scope>
    <source>
        <strain evidence="7">CCUG 53903</strain>
    </source>
</reference>
<dbReference type="PANTHER" id="PTHR43248:SF29">
    <property type="entry name" value="TRIPEPTIDYL AMINOPEPTIDASE"/>
    <property type="match status" value="1"/>
</dbReference>
<dbReference type="EMBL" id="JBHSPA010000086">
    <property type="protein sequence ID" value="MFC5832888.1"/>
    <property type="molecule type" value="Genomic_DNA"/>
</dbReference>
<keyword evidence="2" id="KW-0732">Signal</keyword>
<dbReference type="Pfam" id="PF00561">
    <property type="entry name" value="Abhydrolase_1"/>
    <property type="match status" value="1"/>
</dbReference>
<dbReference type="InterPro" id="IPR000073">
    <property type="entry name" value="AB_hydrolase_1"/>
</dbReference>
<dbReference type="RefSeq" id="WP_379522323.1">
    <property type="nucleotide sequence ID" value="NZ_JBHSPA010000086.1"/>
</dbReference>
<dbReference type="GO" id="GO:0016787">
    <property type="term" value="F:hydrolase activity"/>
    <property type="evidence" value="ECO:0007669"/>
    <property type="project" value="UniProtKB-KW"/>
</dbReference>
<evidence type="ECO:0000313" key="6">
    <source>
        <dbReference type="EMBL" id="MFC5832888.1"/>
    </source>
</evidence>
<dbReference type="InterPro" id="IPR051601">
    <property type="entry name" value="Serine_prot/Carboxylest_S33"/>
</dbReference>
<feature type="domain" description="AB hydrolase-1" evidence="4">
    <location>
        <begin position="88"/>
        <end position="248"/>
    </location>
</feature>
<sequence length="493" mass="52786">MIRRVLRVALLIAIVAVPLWWGYGLLNPQTDRALRAQRPAWTRCPGSLDMECASVKVPLDHHAPEEDTIDLALARLPARHPDQRIGSLVLNFGGPGVSGVSTFLADPEPFNTLRSRYDIVTFDPRGVGKSTPLNCRSNGRPPPYLAVDQTPDTPPELAALVKARNEYAAACVRQGGALLPNLTTEATARDLDLLRSVLGENRLSFLGYSYGGGLGADYAQLYPGRVGRMVLDAPSASAGGGPTDLDAGYASDEGIKAFVVDCVKRKDCPLGRDVDLALDHLKDLVQNRDGLPIEVTGGTLGDALAAQGVFESLYSTDFWPDLRRALADALDGDGQALYDAAMEYEEPAGYSRDAATAISCNDTSSRPEPENIMEQARIARENAPISGSWQIWGSIQCQGWDTVAGSMWWGDPPPQLTPIMIVGTVGDPVVPYEDVKNLRSTLSGSVMVTLQGNSHTAYRAGDRCVNDTVEAFLLDGVVPGADVECPAAGTGER</sequence>
<keyword evidence="7" id="KW-1185">Reference proteome</keyword>
<evidence type="ECO:0000256" key="2">
    <source>
        <dbReference type="ARBA" id="ARBA00022729"/>
    </source>
</evidence>